<dbReference type="VEuPathDB" id="FungiDB:HCDG_01851"/>
<dbReference type="AlphaFoldDB" id="C6H600"/>
<protein>
    <submittedName>
        <fullName evidence="1">Uncharacterized protein</fullName>
    </submittedName>
</protein>
<organism evidence="1 2">
    <name type="scientific">Ajellomyces capsulatus (strain H143)</name>
    <name type="common">Darling's disease fungus</name>
    <name type="synonym">Histoplasma capsulatum</name>
    <dbReference type="NCBI Taxonomy" id="544712"/>
    <lineage>
        <taxon>Eukaryota</taxon>
        <taxon>Fungi</taxon>
        <taxon>Dikarya</taxon>
        <taxon>Ascomycota</taxon>
        <taxon>Pezizomycotina</taxon>
        <taxon>Eurotiomycetes</taxon>
        <taxon>Eurotiomycetidae</taxon>
        <taxon>Onygenales</taxon>
        <taxon>Ajellomycetaceae</taxon>
        <taxon>Histoplasma</taxon>
    </lineage>
</organism>
<accession>C6H600</accession>
<evidence type="ECO:0000313" key="1">
    <source>
        <dbReference type="EMBL" id="EER43821.1"/>
    </source>
</evidence>
<dbReference type="EMBL" id="GG692420">
    <property type="protein sequence ID" value="EER43821.1"/>
    <property type="molecule type" value="Genomic_DNA"/>
</dbReference>
<dbReference type="Proteomes" id="UP000002624">
    <property type="component" value="Unassembled WGS sequence"/>
</dbReference>
<name>C6H600_AJECH</name>
<dbReference type="HOGENOM" id="CLU_1739995_0_0_1"/>
<gene>
    <name evidence="1" type="ORF">HCDG_01851</name>
</gene>
<proteinExistence type="predicted"/>
<sequence>MTSDIGPRRCGNTSVVTPRIPQLLTKPSSPPNLISATLEAGRAKLRQDHQQRSFSQQSPALETLQKFLLCTRQACPAAPRSPSMTRPVLHTIFQKFITGETGCKTTISSRLAVLRLRFFTVSPTPPPPINIIIDFVDPVVAVNFTISTTH</sequence>
<evidence type="ECO:0000313" key="2">
    <source>
        <dbReference type="Proteomes" id="UP000002624"/>
    </source>
</evidence>
<reference evidence="2" key="1">
    <citation type="submission" date="2009-05" db="EMBL/GenBank/DDBJ databases">
        <title>The genome sequence of Ajellomyces capsulatus strain H143.</title>
        <authorList>
            <person name="Champion M."/>
            <person name="Cuomo C.A."/>
            <person name="Ma L.-J."/>
            <person name="Henn M.R."/>
            <person name="Sil A."/>
            <person name="Goldman B."/>
            <person name="Young S.K."/>
            <person name="Kodira C.D."/>
            <person name="Zeng Q."/>
            <person name="Koehrsen M."/>
            <person name="Alvarado L."/>
            <person name="Berlin A.M."/>
            <person name="Borenstein D."/>
            <person name="Chen Z."/>
            <person name="Engels R."/>
            <person name="Freedman E."/>
            <person name="Gellesch M."/>
            <person name="Goldberg J."/>
            <person name="Griggs A."/>
            <person name="Gujja S."/>
            <person name="Heiman D.I."/>
            <person name="Hepburn T.A."/>
            <person name="Howarth C."/>
            <person name="Jen D."/>
            <person name="Larson L."/>
            <person name="Lewis B."/>
            <person name="Mehta T."/>
            <person name="Park D."/>
            <person name="Pearson M."/>
            <person name="Roberts A."/>
            <person name="Saif S."/>
            <person name="Shea T.D."/>
            <person name="Shenoy N."/>
            <person name="Sisk P."/>
            <person name="Stolte C."/>
            <person name="Sykes S."/>
            <person name="Walk T."/>
            <person name="White J."/>
            <person name="Yandava C."/>
            <person name="Klein B."/>
            <person name="McEwen J.G."/>
            <person name="Puccia R."/>
            <person name="Goldman G.H."/>
            <person name="Felipe M.S."/>
            <person name="Nino-Vega G."/>
            <person name="San-Blas G."/>
            <person name="Taylor J.W."/>
            <person name="Mendoza L."/>
            <person name="Galagan J.E."/>
            <person name="Nusbaum C."/>
            <person name="Birren B.W."/>
        </authorList>
    </citation>
    <scope>NUCLEOTIDE SEQUENCE [LARGE SCALE GENOMIC DNA]</scope>
    <source>
        <strain evidence="2">H143</strain>
    </source>
</reference>